<feature type="compositionally biased region" description="Basic and acidic residues" evidence="1">
    <location>
        <begin position="400"/>
        <end position="412"/>
    </location>
</feature>
<evidence type="ECO:0000313" key="3">
    <source>
        <dbReference type="Proteomes" id="UP000887458"/>
    </source>
</evidence>
<dbReference type="EMBL" id="NJHN03000074">
    <property type="protein sequence ID" value="KAH9417688.1"/>
    <property type="molecule type" value="Genomic_DNA"/>
</dbReference>
<organism evidence="2 3">
    <name type="scientific">Dermatophagoides pteronyssinus</name>
    <name type="common">European house dust mite</name>
    <dbReference type="NCBI Taxonomy" id="6956"/>
    <lineage>
        <taxon>Eukaryota</taxon>
        <taxon>Metazoa</taxon>
        <taxon>Ecdysozoa</taxon>
        <taxon>Arthropoda</taxon>
        <taxon>Chelicerata</taxon>
        <taxon>Arachnida</taxon>
        <taxon>Acari</taxon>
        <taxon>Acariformes</taxon>
        <taxon>Sarcoptiformes</taxon>
        <taxon>Astigmata</taxon>
        <taxon>Psoroptidia</taxon>
        <taxon>Analgoidea</taxon>
        <taxon>Pyroglyphidae</taxon>
        <taxon>Dermatophagoidinae</taxon>
        <taxon>Dermatophagoides</taxon>
    </lineage>
</organism>
<accession>A0ABQ8J563</accession>
<gene>
    <name evidence="2" type="ORF">DERP_011399</name>
</gene>
<name>A0ABQ8J563_DERPT</name>
<sequence>MNTNNNNNNQSANNNNNNSNIGENSLNLSAEIPDFHVIQDMSDLAESASQFEERIGDEEDISRDFQWLDFYTNQTHYRNAEWRSSPIPRTRTNQNGQNLVLHEYSGGVSYNNAQSNTGSNQFGITNVDISENIQYGDYSDSDFYDRFQQQQQPVVPQQQERPVQSGNNINFIDDSNEHSDIYERPVSMPPAPPTSPQDFFYIPDPSDQLETSSQFEETIGNLDQVSDDFNWYNSNTYQDELMMTLVYLVENNDGNQNENNSNLSNQTFFNDFFYIPDPADLMVSTSEFQESINDENQITNDFDWLVLNNHVTNEWLYKDCDDYVESTADFEERIADEEEIAREFEWLSEFTVETSYLPRHWRSTPIIFEEVNPPDNFEEIENDSRIVDVVNIDNFQDHRDLLDNKAPGDNHIRPPLNLPPPPAEWLKK</sequence>
<evidence type="ECO:0000313" key="2">
    <source>
        <dbReference type="EMBL" id="KAH9417688.1"/>
    </source>
</evidence>
<feature type="region of interest" description="Disordered" evidence="1">
    <location>
        <begin position="1"/>
        <end position="25"/>
    </location>
</feature>
<proteinExistence type="predicted"/>
<keyword evidence="3" id="KW-1185">Reference proteome</keyword>
<reference evidence="2 3" key="1">
    <citation type="journal article" date="2018" name="J. Allergy Clin. Immunol.">
        <title>High-quality assembly of Dermatophagoides pteronyssinus genome and transcriptome reveals a wide range of novel allergens.</title>
        <authorList>
            <person name="Liu X.Y."/>
            <person name="Yang K.Y."/>
            <person name="Wang M.Q."/>
            <person name="Kwok J.S."/>
            <person name="Zeng X."/>
            <person name="Yang Z."/>
            <person name="Xiao X.J."/>
            <person name="Lau C.P."/>
            <person name="Li Y."/>
            <person name="Huang Z.M."/>
            <person name="Ba J.G."/>
            <person name="Yim A.K."/>
            <person name="Ouyang C.Y."/>
            <person name="Ngai S.M."/>
            <person name="Chan T.F."/>
            <person name="Leung E.L."/>
            <person name="Liu L."/>
            <person name="Liu Z.G."/>
            <person name="Tsui S.K."/>
        </authorList>
    </citation>
    <scope>NUCLEOTIDE SEQUENCE [LARGE SCALE GENOMIC DNA]</scope>
    <source>
        <strain evidence="2">Derp</strain>
    </source>
</reference>
<feature type="compositionally biased region" description="Pro residues" evidence="1">
    <location>
        <begin position="416"/>
        <end position="428"/>
    </location>
</feature>
<protein>
    <submittedName>
        <fullName evidence="2">Uncharacterized protein</fullName>
    </submittedName>
</protein>
<evidence type="ECO:0000256" key="1">
    <source>
        <dbReference type="SAM" id="MobiDB-lite"/>
    </source>
</evidence>
<feature type="region of interest" description="Disordered" evidence="1">
    <location>
        <begin position="400"/>
        <end position="428"/>
    </location>
</feature>
<comment type="caution">
    <text evidence="2">The sequence shown here is derived from an EMBL/GenBank/DDBJ whole genome shotgun (WGS) entry which is preliminary data.</text>
</comment>
<reference evidence="2 3" key="2">
    <citation type="journal article" date="2022" name="Mol. Biol. Evol.">
        <title>Comparative Genomics Reveals Insights into the Divergent Evolution of Astigmatic Mites and Household Pest Adaptations.</title>
        <authorList>
            <person name="Xiong Q."/>
            <person name="Wan A.T."/>
            <person name="Liu X."/>
            <person name="Fung C.S."/>
            <person name="Xiao X."/>
            <person name="Malainual N."/>
            <person name="Hou J."/>
            <person name="Wang L."/>
            <person name="Wang M."/>
            <person name="Yang K.Y."/>
            <person name="Cui Y."/>
            <person name="Leung E.L."/>
            <person name="Nong W."/>
            <person name="Shin S.K."/>
            <person name="Au S.W."/>
            <person name="Jeong K.Y."/>
            <person name="Chew F.T."/>
            <person name="Hui J.H."/>
            <person name="Leung T.F."/>
            <person name="Tungtrongchitr A."/>
            <person name="Zhong N."/>
            <person name="Liu Z."/>
            <person name="Tsui S.K."/>
        </authorList>
    </citation>
    <scope>NUCLEOTIDE SEQUENCE [LARGE SCALE GENOMIC DNA]</scope>
    <source>
        <strain evidence="2">Derp</strain>
    </source>
</reference>
<dbReference type="Proteomes" id="UP000887458">
    <property type="component" value="Unassembled WGS sequence"/>
</dbReference>